<reference evidence="3 4" key="1">
    <citation type="submission" date="2020-06" db="EMBL/GenBank/DDBJ databases">
        <title>Genome sequence of 2 isolates from Red Sea Mangroves.</title>
        <authorList>
            <person name="Sefrji F."/>
            <person name="Michoud G."/>
            <person name="Merlino G."/>
            <person name="Daffonchio D."/>
        </authorList>
    </citation>
    <scope>NUCLEOTIDE SEQUENCE [LARGE SCALE GENOMIC DNA]</scope>
    <source>
        <strain evidence="3 4">R1DC25</strain>
    </source>
</reference>
<dbReference type="GO" id="GO:0005856">
    <property type="term" value="C:cytoskeleton"/>
    <property type="evidence" value="ECO:0007669"/>
    <property type="project" value="TreeGrafter"/>
</dbReference>
<organism evidence="3 4">
    <name type="scientific">Kaustia mangrovi</name>
    <dbReference type="NCBI Taxonomy" id="2593653"/>
    <lineage>
        <taxon>Bacteria</taxon>
        <taxon>Pseudomonadati</taxon>
        <taxon>Pseudomonadota</taxon>
        <taxon>Alphaproteobacteria</taxon>
        <taxon>Hyphomicrobiales</taxon>
        <taxon>Parvibaculaceae</taxon>
        <taxon>Kaustia</taxon>
    </lineage>
</organism>
<feature type="domain" description="Class II aldolase/adducin N-terminal" evidence="2">
    <location>
        <begin position="24"/>
        <end position="209"/>
    </location>
</feature>
<dbReference type="InterPro" id="IPR051017">
    <property type="entry name" value="Aldolase-II_Adducin_sf"/>
</dbReference>
<name>A0A7S8C8B2_9HYPH</name>
<dbReference type="SMART" id="SM01007">
    <property type="entry name" value="Aldolase_II"/>
    <property type="match status" value="1"/>
</dbReference>
<dbReference type="InterPro" id="IPR001303">
    <property type="entry name" value="Aldolase_II/adducin_N"/>
</dbReference>
<evidence type="ECO:0000313" key="4">
    <source>
        <dbReference type="Proteomes" id="UP000593594"/>
    </source>
</evidence>
<dbReference type="Gene3D" id="3.40.225.10">
    <property type="entry name" value="Class II aldolase/adducin N-terminal domain"/>
    <property type="match status" value="1"/>
</dbReference>
<comment type="similarity">
    <text evidence="1">Belongs to the aldolase class II family.</text>
</comment>
<sequence length="256" mass="28188">MRTRHAAHPLRRQTMTDTEAPLRHDLATALRWAARLGLHEGVCNHFSVVVPKADGANTRRFLINPEGLHWDEMTPEAIVSCALDDEGEDVPDGVEATAYFIHREIHRLVPHATCALHTHMPYATALTLRRNMRLRMASQNALRFYGRIAYDDHYGGLALGAEEGERIAGALGKADIAFLANHGVVAVAETVAEAFDDLYYLERVCQTQILAETGGAELRDLDEATCTAVAAQFASERTAGANRHFEALKRMAATGF</sequence>
<evidence type="ECO:0000259" key="2">
    <source>
        <dbReference type="SMART" id="SM01007"/>
    </source>
</evidence>
<proteinExistence type="inferred from homology"/>
<dbReference type="PANTHER" id="PTHR10672">
    <property type="entry name" value="ADDUCIN"/>
    <property type="match status" value="1"/>
</dbReference>
<accession>A0A7S8C8B2</accession>
<gene>
    <name evidence="3" type="ORF">HW532_03215</name>
</gene>
<dbReference type="KEGG" id="kmn:HW532_03215"/>
<dbReference type="AlphaFoldDB" id="A0A7S8C8B2"/>
<protein>
    <submittedName>
        <fullName evidence="3">Aldolase</fullName>
    </submittedName>
</protein>
<dbReference type="Proteomes" id="UP000593594">
    <property type="component" value="Chromosome"/>
</dbReference>
<dbReference type="PANTHER" id="PTHR10672:SF3">
    <property type="entry name" value="PROTEIN HU-LI TAI SHAO"/>
    <property type="match status" value="1"/>
</dbReference>
<evidence type="ECO:0000256" key="1">
    <source>
        <dbReference type="ARBA" id="ARBA00037961"/>
    </source>
</evidence>
<dbReference type="InterPro" id="IPR036409">
    <property type="entry name" value="Aldolase_II/adducin_N_sf"/>
</dbReference>
<dbReference type="NCBIfam" id="NF005068">
    <property type="entry name" value="PRK06486.1"/>
    <property type="match status" value="1"/>
</dbReference>
<dbReference type="SUPFAM" id="SSF53639">
    <property type="entry name" value="AraD/HMP-PK domain-like"/>
    <property type="match status" value="1"/>
</dbReference>
<dbReference type="GO" id="GO:0051015">
    <property type="term" value="F:actin filament binding"/>
    <property type="evidence" value="ECO:0007669"/>
    <property type="project" value="TreeGrafter"/>
</dbReference>
<dbReference type="Pfam" id="PF00596">
    <property type="entry name" value="Aldolase_II"/>
    <property type="match status" value="1"/>
</dbReference>
<keyword evidence="4" id="KW-1185">Reference proteome</keyword>
<dbReference type="EMBL" id="CP058214">
    <property type="protein sequence ID" value="QPC45161.1"/>
    <property type="molecule type" value="Genomic_DNA"/>
</dbReference>
<evidence type="ECO:0000313" key="3">
    <source>
        <dbReference type="EMBL" id="QPC45161.1"/>
    </source>
</evidence>